<sequence length="82" mass="9264">MTNNEIFDELCRLIEPFNTKGVALDRKTDIAADLNIDSVSVMDFIMEVEDRFDIDIPLNLLSDIRSMDDLAAAVEQRMKGNA</sequence>
<organism evidence="2 3">
    <name type="scientific">Kaustia mangrovi</name>
    <dbReference type="NCBI Taxonomy" id="2593653"/>
    <lineage>
        <taxon>Bacteria</taxon>
        <taxon>Pseudomonadati</taxon>
        <taxon>Pseudomonadota</taxon>
        <taxon>Alphaproteobacteria</taxon>
        <taxon>Hyphomicrobiales</taxon>
        <taxon>Parvibaculaceae</taxon>
        <taxon>Kaustia</taxon>
    </lineage>
</organism>
<dbReference type="KEGG" id="kmn:HW532_16955"/>
<dbReference type="InterPro" id="IPR009081">
    <property type="entry name" value="PP-bd_ACP"/>
</dbReference>
<reference evidence="2 3" key="1">
    <citation type="submission" date="2020-06" db="EMBL/GenBank/DDBJ databases">
        <title>Genome sequence of 2 isolates from Red Sea Mangroves.</title>
        <authorList>
            <person name="Sefrji F."/>
            <person name="Michoud G."/>
            <person name="Merlino G."/>
            <person name="Daffonchio D."/>
        </authorList>
    </citation>
    <scope>NUCLEOTIDE SEQUENCE [LARGE SCALE GENOMIC DNA]</scope>
    <source>
        <strain evidence="2 3">R1DC25</strain>
    </source>
</reference>
<dbReference type="Proteomes" id="UP000593594">
    <property type="component" value="Chromosome"/>
</dbReference>
<proteinExistence type="predicted"/>
<dbReference type="SUPFAM" id="SSF47336">
    <property type="entry name" value="ACP-like"/>
    <property type="match status" value="1"/>
</dbReference>
<dbReference type="AlphaFoldDB" id="A0A7S8C6E5"/>
<feature type="domain" description="Carrier" evidence="1">
    <location>
        <begin position="1"/>
        <end position="78"/>
    </location>
</feature>
<evidence type="ECO:0000259" key="1">
    <source>
        <dbReference type="PROSITE" id="PS50075"/>
    </source>
</evidence>
<evidence type="ECO:0000313" key="2">
    <source>
        <dbReference type="EMBL" id="QPC44237.1"/>
    </source>
</evidence>
<dbReference type="Pfam" id="PF00550">
    <property type="entry name" value="PP-binding"/>
    <property type="match status" value="1"/>
</dbReference>
<accession>A0A7S8C6E5</accession>
<name>A0A7S8C6E5_9HYPH</name>
<dbReference type="Gene3D" id="1.10.1200.10">
    <property type="entry name" value="ACP-like"/>
    <property type="match status" value="1"/>
</dbReference>
<keyword evidence="3" id="KW-1185">Reference proteome</keyword>
<gene>
    <name evidence="2" type="ORF">HW532_16955</name>
</gene>
<protein>
    <submittedName>
        <fullName evidence="2">Acyl carrier protein</fullName>
    </submittedName>
</protein>
<dbReference type="PROSITE" id="PS50075">
    <property type="entry name" value="CARRIER"/>
    <property type="match status" value="1"/>
</dbReference>
<evidence type="ECO:0000313" key="3">
    <source>
        <dbReference type="Proteomes" id="UP000593594"/>
    </source>
</evidence>
<dbReference type="InterPro" id="IPR036736">
    <property type="entry name" value="ACP-like_sf"/>
</dbReference>
<dbReference type="EMBL" id="CP058214">
    <property type="protein sequence ID" value="QPC44237.1"/>
    <property type="molecule type" value="Genomic_DNA"/>
</dbReference>
<dbReference type="RefSeq" id="WP_213161603.1">
    <property type="nucleotide sequence ID" value="NZ_CP058214.1"/>
</dbReference>